<reference evidence="5 6" key="1">
    <citation type="submission" date="2024-07" db="EMBL/GenBank/DDBJ databases">
        <title>Section-level genome sequencing and comparative genomics of Aspergillus sections Usti and Cavernicolus.</title>
        <authorList>
            <consortium name="Lawrence Berkeley National Laboratory"/>
            <person name="Nybo J.L."/>
            <person name="Vesth T.C."/>
            <person name="Theobald S."/>
            <person name="Frisvad J.C."/>
            <person name="Larsen T.O."/>
            <person name="Kjaerboelling I."/>
            <person name="Rothschild-Mancinelli K."/>
            <person name="Lyhne E.K."/>
            <person name="Kogle M.E."/>
            <person name="Barry K."/>
            <person name="Clum A."/>
            <person name="Na H."/>
            <person name="Ledsgaard L."/>
            <person name="Lin J."/>
            <person name="Lipzen A."/>
            <person name="Kuo A."/>
            <person name="Riley R."/>
            <person name="Mondo S."/>
            <person name="LaButti K."/>
            <person name="Haridas S."/>
            <person name="Pangalinan J."/>
            <person name="Salamov A.A."/>
            <person name="Simmons B.A."/>
            <person name="Magnuson J.K."/>
            <person name="Chen J."/>
            <person name="Drula E."/>
            <person name="Henrissat B."/>
            <person name="Wiebenga A."/>
            <person name="Lubbers R.J."/>
            <person name="Gomes A.C."/>
            <person name="Macurrencykelacurrency M.R."/>
            <person name="Stajich J."/>
            <person name="Grigoriev I.V."/>
            <person name="Mortensen U.H."/>
            <person name="De vries R.P."/>
            <person name="Baker S.E."/>
            <person name="Andersen M.R."/>
        </authorList>
    </citation>
    <scope>NUCLEOTIDE SEQUENCE [LARGE SCALE GENOMIC DNA]</scope>
    <source>
        <strain evidence="5 6">CBS 756.74</strain>
    </source>
</reference>
<name>A0ABR4JYG7_9EURO</name>
<dbReference type="SMART" id="SM00448">
    <property type="entry name" value="REC"/>
    <property type="match status" value="1"/>
</dbReference>
<protein>
    <submittedName>
        <fullName evidence="5">CheY-like superfamily</fullName>
    </submittedName>
</protein>
<accession>A0ABR4JYG7</accession>
<dbReference type="PANTHER" id="PTHR45339:SF1">
    <property type="entry name" value="HYBRID SIGNAL TRANSDUCTION HISTIDINE KINASE J"/>
    <property type="match status" value="1"/>
</dbReference>
<keyword evidence="1 3" id="KW-0597">Phosphoprotein</keyword>
<comment type="caution">
    <text evidence="5">The sequence shown here is derived from an EMBL/GenBank/DDBJ whole genome shotgun (WGS) entry which is preliminary data.</text>
</comment>
<dbReference type="Gene3D" id="3.40.50.2300">
    <property type="match status" value="1"/>
</dbReference>
<feature type="modified residue" description="4-aspartylphosphate" evidence="3">
    <location>
        <position position="56"/>
    </location>
</feature>
<evidence type="ECO:0000256" key="1">
    <source>
        <dbReference type="ARBA" id="ARBA00022553"/>
    </source>
</evidence>
<feature type="domain" description="Response regulatory" evidence="4">
    <location>
        <begin position="2"/>
        <end position="131"/>
    </location>
</feature>
<evidence type="ECO:0000256" key="3">
    <source>
        <dbReference type="PROSITE-ProRule" id="PRU00169"/>
    </source>
</evidence>
<dbReference type="Pfam" id="PF00072">
    <property type="entry name" value="Response_reg"/>
    <property type="match status" value="1"/>
</dbReference>
<evidence type="ECO:0000313" key="5">
    <source>
        <dbReference type="EMBL" id="KAL2845100.1"/>
    </source>
</evidence>
<proteinExistence type="predicted"/>
<keyword evidence="6" id="KW-1185">Reference proteome</keyword>
<dbReference type="PANTHER" id="PTHR45339">
    <property type="entry name" value="HYBRID SIGNAL TRANSDUCTION HISTIDINE KINASE J"/>
    <property type="match status" value="1"/>
</dbReference>
<dbReference type="GeneID" id="98156133"/>
<dbReference type="Proteomes" id="UP001610444">
    <property type="component" value="Unassembled WGS sequence"/>
</dbReference>
<evidence type="ECO:0000313" key="6">
    <source>
        <dbReference type="Proteomes" id="UP001610444"/>
    </source>
</evidence>
<dbReference type="CDD" id="cd17546">
    <property type="entry name" value="REC_hyHK_CKI1_RcsC-like"/>
    <property type="match status" value="1"/>
</dbReference>
<organism evidence="5 6">
    <name type="scientific">Aspergillus pseudodeflectus</name>
    <dbReference type="NCBI Taxonomy" id="176178"/>
    <lineage>
        <taxon>Eukaryota</taxon>
        <taxon>Fungi</taxon>
        <taxon>Dikarya</taxon>
        <taxon>Ascomycota</taxon>
        <taxon>Pezizomycotina</taxon>
        <taxon>Eurotiomycetes</taxon>
        <taxon>Eurotiomycetidae</taxon>
        <taxon>Eurotiales</taxon>
        <taxon>Aspergillaceae</taxon>
        <taxon>Aspergillus</taxon>
        <taxon>Aspergillus subgen. Nidulantes</taxon>
    </lineage>
</organism>
<keyword evidence="2" id="KW-0902">Two-component regulatory system</keyword>
<dbReference type="InterPro" id="IPR001789">
    <property type="entry name" value="Sig_transdc_resp-reg_receiver"/>
</dbReference>
<dbReference type="EMBL" id="JBFXLR010000038">
    <property type="protein sequence ID" value="KAL2845100.1"/>
    <property type="molecule type" value="Genomic_DNA"/>
</dbReference>
<evidence type="ECO:0000259" key="4">
    <source>
        <dbReference type="PROSITE" id="PS50110"/>
    </source>
</evidence>
<evidence type="ECO:0000256" key="2">
    <source>
        <dbReference type="ARBA" id="ARBA00023012"/>
    </source>
</evidence>
<dbReference type="InterPro" id="IPR011006">
    <property type="entry name" value="CheY-like_superfamily"/>
</dbReference>
<gene>
    <name evidence="5" type="ORF">BJX68DRAFT_242326</name>
</gene>
<dbReference type="SUPFAM" id="SSF52172">
    <property type="entry name" value="CheY-like"/>
    <property type="match status" value="1"/>
</dbReference>
<dbReference type="RefSeq" id="XP_070896457.1">
    <property type="nucleotide sequence ID" value="XM_071040969.1"/>
</dbReference>
<dbReference type="PROSITE" id="PS50110">
    <property type="entry name" value="RESPONSE_REGULATORY"/>
    <property type="match status" value="1"/>
</dbReference>
<sequence>MHILLAEDNRVNQKLFTRILSRLECTVSIANNGQEALDYLSASPVTHSRPDIILMDTAMPVMGGIEATNILRTQPPFATDPRISATPIIAMTAHLLRSQIDSGWFQERGFDDVLQKPPKASKMRQLILYWSRRRVVPRQGALTVPRTGNVVPLPMAMVPWGVSPLRAYRGPRSLL</sequence>